<evidence type="ECO:0000256" key="3">
    <source>
        <dbReference type="SAM" id="Phobius"/>
    </source>
</evidence>
<evidence type="ECO:0000256" key="2">
    <source>
        <dbReference type="SAM" id="MobiDB-lite"/>
    </source>
</evidence>
<sequence>MRLRTRIENTCKAHLEWVKGAQRPGGYFKTDYWANGQEMSCLDEDDAVDLAALSDTPFQILKFGAFAAVFDQGGGSLREVLRPIVHSWVLHLDNNNKRGFFAFSRSKGMPREDYQNYRLKDHACIWSALQVAHKLGLSDELEKTEKTKNKMGRLKAKPKEPKQLSHNYLPVDFQKIVLRRFSAQDPDSKENFLAVARSLSQARFLFRTRDTALFYDTKKDFFNQSSTLWNATIMAQKYHMDNQDSGWDSPLRYGLALLMATDCKQINSRSPKNMLHKAKSVLFQSSSASGILPGMLHAGTSLPKIFQHESRRDFYWHNIFETLYILWKVREKLRSEDVPDVDNTSANLKIGPGVDGKPVSHRRHLEMKSSVSVNNHIIPNSIVELSDEWLYRFPDFFDFEPKSKAKSYPNRLEDLKGILIDIPKTKKKSDGEKRDRYRDYLSEAEILSGVGIKDILSETRTAEKAKKRLIWTPQVDPALEDVYVDASPPGVGEEPAMMAKFFERHSRKEKYLGDDITPSLNVWRTEFHLSSYQLSEGKGQGKSEDDQGKSLSLLDNKRIRLGGMGFRFVGDLFDRYWTCHVLEFEPDDDLRSEDFKKRFARVIRNRIPEPERRMHPWRQRKVLELILFDRMLEKMIEKYREMVKAVVLSLKDILPHRKNDDAASSSLSRRDNDTASSSPDDSLFSDDIFLPEMNSYEYLMLRKQWPSLQFALQRMEKDLKETLEMIALWKTRQQDRNPEQPRWTPNDERKYRSIITKMTTSNNHHVRELERYQSKIQDLRSSLETRLSSIRDELNFQNAENIAYFTYITVIFLPLGFGAATMSTSGLPSGRMALDIFVAAIIILVPTILTLILGPRIYNSVLRPIFRTDRGTVPSIQGPSVTAIRATASASSTRRRHGGILNSPESGGGPKSHVSSGQAGDSNTTKMPSEELSEVMASESTSFVQRVRDLRRKVTGSGRRSHDRDPNP</sequence>
<dbReference type="RefSeq" id="XP_007731281.1">
    <property type="nucleotide sequence ID" value="XM_007733091.1"/>
</dbReference>
<gene>
    <name evidence="4" type="ORF">A1O3_02951</name>
</gene>
<keyword evidence="5" id="KW-1185">Reference proteome</keyword>
<evidence type="ECO:0000256" key="1">
    <source>
        <dbReference type="SAM" id="Coils"/>
    </source>
</evidence>
<dbReference type="HOGENOM" id="CLU_004977_0_0_1"/>
<feature type="region of interest" description="Disordered" evidence="2">
    <location>
        <begin position="659"/>
        <end position="681"/>
    </location>
</feature>
<dbReference type="OrthoDB" id="4159931at2759"/>
<accession>W9Z5X8</accession>
<keyword evidence="3" id="KW-0472">Membrane</keyword>
<feature type="transmembrane region" description="Helical" evidence="3">
    <location>
        <begin position="832"/>
        <end position="854"/>
    </location>
</feature>
<feature type="compositionally biased region" description="Polar residues" evidence="2">
    <location>
        <begin position="913"/>
        <end position="927"/>
    </location>
</feature>
<keyword evidence="1" id="KW-0175">Coiled coil</keyword>
<name>W9Z5X8_9EURO</name>
<protein>
    <submittedName>
        <fullName evidence="4">Uncharacterized protein</fullName>
    </submittedName>
</protein>
<dbReference type="eggNOG" id="ENOG502SD64">
    <property type="taxonomic scope" value="Eukaryota"/>
</dbReference>
<dbReference type="Proteomes" id="UP000019478">
    <property type="component" value="Unassembled WGS sequence"/>
</dbReference>
<evidence type="ECO:0000313" key="4">
    <source>
        <dbReference type="EMBL" id="EXJ89884.1"/>
    </source>
</evidence>
<dbReference type="GeneID" id="19167081"/>
<organism evidence="4 5">
    <name type="scientific">Capronia epimyces CBS 606.96</name>
    <dbReference type="NCBI Taxonomy" id="1182542"/>
    <lineage>
        <taxon>Eukaryota</taxon>
        <taxon>Fungi</taxon>
        <taxon>Dikarya</taxon>
        <taxon>Ascomycota</taxon>
        <taxon>Pezizomycotina</taxon>
        <taxon>Eurotiomycetes</taxon>
        <taxon>Chaetothyriomycetidae</taxon>
        <taxon>Chaetothyriales</taxon>
        <taxon>Herpotrichiellaceae</taxon>
        <taxon>Capronia</taxon>
    </lineage>
</organism>
<feature type="region of interest" description="Disordered" evidence="2">
    <location>
        <begin position="885"/>
        <end position="968"/>
    </location>
</feature>
<dbReference type="EMBL" id="AMGY01000002">
    <property type="protein sequence ID" value="EXJ89884.1"/>
    <property type="molecule type" value="Genomic_DNA"/>
</dbReference>
<proteinExistence type="predicted"/>
<keyword evidence="3" id="KW-1133">Transmembrane helix</keyword>
<evidence type="ECO:0000313" key="5">
    <source>
        <dbReference type="Proteomes" id="UP000019478"/>
    </source>
</evidence>
<feature type="transmembrane region" description="Helical" evidence="3">
    <location>
        <begin position="802"/>
        <end position="820"/>
    </location>
</feature>
<feature type="coiled-coil region" evidence="1">
    <location>
        <begin position="762"/>
        <end position="800"/>
    </location>
</feature>
<keyword evidence="3" id="KW-0812">Transmembrane</keyword>
<comment type="caution">
    <text evidence="4">The sequence shown here is derived from an EMBL/GenBank/DDBJ whole genome shotgun (WGS) entry which is preliminary data.</text>
</comment>
<reference evidence="4 5" key="1">
    <citation type="submission" date="2013-03" db="EMBL/GenBank/DDBJ databases">
        <title>The Genome Sequence of Capronia epimyces CBS 606.96.</title>
        <authorList>
            <consortium name="The Broad Institute Genomics Platform"/>
            <person name="Cuomo C."/>
            <person name="de Hoog S."/>
            <person name="Gorbushina A."/>
            <person name="Walker B."/>
            <person name="Young S.K."/>
            <person name="Zeng Q."/>
            <person name="Gargeya S."/>
            <person name="Fitzgerald M."/>
            <person name="Haas B."/>
            <person name="Abouelleil A."/>
            <person name="Allen A.W."/>
            <person name="Alvarado L."/>
            <person name="Arachchi H.M."/>
            <person name="Berlin A.M."/>
            <person name="Chapman S.B."/>
            <person name="Gainer-Dewar J."/>
            <person name="Goldberg J."/>
            <person name="Griggs A."/>
            <person name="Gujja S."/>
            <person name="Hansen M."/>
            <person name="Howarth C."/>
            <person name="Imamovic A."/>
            <person name="Ireland A."/>
            <person name="Larimer J."/>
            <person name="McCowan C."/>
            <person name="Murphy C."/>
            <person name="Pearson M."/>
            <person name="Poon T.W."/>
            <person name="Priest M."/>
            <person name="Roberts A."/>
            <person name="Saif S."/>
            <person name="Shea T."/>
            <person name="Sisk P."/>
            <person name="Sykes S."/>
            <person name="Wortman J."/>
            <person name="Nusbaum C."/>
            <person name="Birren B."/>
        </authorList>
    </citation>
    <scope>NUCLEOTIDE SEQUENCE [LARGE SCALE GENOMIC DNA]</scope>
    <source>
        <strain evidence="4 5">CBS 606.96</strain>
    </source>
</reference>
<dbReference type="STRING" id="1182542.W9Z5X8"/>
<dbReference type="AlphaFoldDB" id="W9Z5X8"/>